<dbReference type="SUPFAM" id="SSF53720">
    <property type="entry name" value="ALDH-like"/>
    <property type="match status" value="1"/>
</dbReference>
<sequence>MPLDLRTSDAHSPRQRRRRFRAAFPGSAGPASARSNRDVNDIVSRHHRRRARPWRRSRGGTDQPFLTATVLRPPTCAFPGRNSTRPPPRSHAGSRAALQTAGTAGASRSQKPEDHIYTNPLGRDPGTRWTLVDAVGIYVPGAWLPIPPSVLMDAMPDLVAGVEYLAMVVPTPDGRIAAPLLLAAKLARRHRNLSRRRRAGQSSAAEPMARRRSPRSTKIVGPGNALLVAAKAPGLRQGRHRFMTGFSSAGHLLMARPIPPGSPPT</sequence>
<proteinExistence type="predicted"/>
<dbReference type="GO" id="GO:0051287">
    <property type="term" value="F:NAD binding"/>
    <property type="evidence" value="ECO:0007669"/>
    <property type="project" value="InterPro"/>
</dbReference>
<gene>
    <name evidence="3" type="ORF">FPZ08_00060</name>
</gene>
<feature type="compositionally biased region" description="Basic and acidic residues" evidence="2">
    <location>
        <begin position="1"/>
        <end position="12"/>
    </location>
</feature>
<protein>
    <submittedName>
        <fullName evidence="3">Uncharacterized protein</fullName>
    </submittedName>
</protein>
<evidence type="ECO:0000256" key="2">
    <source>
        <dbReference type="SAM" id="MobiDB-lite"/>
    </source>
</evidence>
<dbReference type="GO" id="GO:0004399">
    <property type="term" value="F:histidinol dehydrogenase activity"/>
    <property type="evidence" value="ECO:0007669"/>
    <property type="project" value="TreeGrafter"/>
</dbReference>
<dbReference type="InterPro" id="IPR012131">
    <property type="entry name" value="Hstdl_DH"/>
</dbReference>
<dbReference type="AlphaFoldDB" id="A0A5B8LNV1"/>
<accession>A0A5B8LNV1</accession>
<dbReference type="InterPro" id="IPR016161">
    <property type="entry name" value="Ald_DH/histidinol_DH"/>
</dbReference>
<dbReference type="KEGG" id="dea:FPZ08_00060"/>
<feature type="region of interest" description="Disordered" evidence="2">
    <location>
        <begin position="191"/>
        <end position="220"/>
    </location>
</feature>
<dbReference type="GO" id="GO:0005829">
    <property type="term" value="C:cytosol"/>
    <property type="evidence" value="ECO:0007669"/>
    <property type="project" value="TreeGrafter"/>
</dbReference>
<keyword evidence="4" id="KW-1185">Reference proteome</keyword>
<dbReference type="PANTHER" id="PTHR21256:SF2">
    <property type="entry name" value="HISTIDINE BIOSYNTHESIS TRIFUNCTIONAL PROTEIN"/>
    <property type="match status" value="1"/>
</dbReference>
<dbReference type="GO" id="GO:0046872">
    <property type="term" value="F:metal ion binding"/>
    <property type="evidence" value="ECO:0007669"/>
    <property type="project" value="InterPro"/>
</dbReference>
<dbReference type="Gene3D" id="3.40.50.1980">
    <property type="entry name" value="Nitrogenase molybdenum iron protein domain"/>
    <property type="match status" value="1"/>
</dbReference>
<name>A0A5B8LNV1_9HYPH</name>
<feature type="region of interest" description="Disordered" evidence="2">
    <location>
        <begin position="1"/>
        <end position="121"/>
    </location>
</feature>
<dbReference type="GO" id="GO:0000105">
    <property type="term" value="P:L-histidine biosynthetic process"/>
    <property type="evidence" value="ECO:0007669"/>
    <property type="project" value="TreeGrafter"/>
</dbReference>
<feature type="compositionally biased region" description="Polar residues" evidence="2">
    <location>
        <begin position="100"/>
        <end position="109"/>
    </location>
</feature>
<dbReference type="Proteomes" id="UP000315364">
    <property type="component" value="Chromosome"/>
</dbReference>
<feature type="compositionally biased region" description="Low complexity" evidence="2">
    <location>
        <begin position="22"/>
        <end position="34"/>
    </location>
</feature>
<organism evidence="3 4">
    <name type="scientific">Devosia ginsengisoli</name>
    <dbReference type="NCBI Taxonomy" id="400770"/>
    <lineage>
        <taxon>Bacteria</taxon>
        <taxon>Pseudomonadati</taxon>
        <taxon>Pseudomonadota</taxon>
        <taxon>Alphaproteobacteria</taxon>
        <taxon>Hyphomicrobiales</taxon>
        <taxon>Devosiaceae</taxon>
        <taxon>Devosia</taxon>
    </lineage>
</organism>
<dbReference type="OrthoDB" id="9805269at2"/>
<dbReference type="PANTHER" id="PTHR21256">
    <property type="entry name" value="HISTIDINOL DEHYDROGENASE HDH"/>
    <property type="match status" value="1"/>
</dbReference>
<dbReference type="EMBL" id="CP042304">
    <property type="protein sequence ID" value="QDZ09294.1"/>
    <property type="molecule type" value="Genomic_DNA"/>
</dbReference>
<evidence type="ECO:0000313" key="4">
    <source>
        <dbReference type="Proteomes" id="UP000315364"/>
    </source>
</evidence>
<feature type="compositionally biased region" description="Basic residues" evidence="2">
    <location>
        <begin position="45"/>
        <end position="58"/>
    </location>
</feature>
<reference evidence="3 4" key="1">
    <citation type="submission" date="2019-07" db="EMBL/GenBank/DDBJ databases">
        <title>Full genome sequence of Devosia sp. Gsoil 520.</title>
        <authorList>
            <person name="Im W.-T."/>
        </authorList>
    </citation>
    <scope>NUCLEOTIDE SEQUENCE [LARGE SCALE GENOMIC DNA]</scope>
    <source>
        <strain evidence="3 4">Gsoil 520</strain>
    </source>
</reference>
<dbReference type="Pfam" id="PF00815">
    <property type="entry name" value="Histidinol_dh"/>
    <property type="match status" value="1"/>
</dbReference>
<feature type="compositionally biased region" description="Basic and acidic residues" evidence="2">
    <location>
        <begin position="35"/>
        <end position="44"/>
    </location>
</feature>
<evidence type="ECO:0000256" key="1">
    <source>
        <dbReference type="ARBA" id="ARBA00023002"/>
    </source>
</evidence>
<evidence type="ECO:0000313" key="3">
    <source>
        <dbReference type="EMBL" id="QDZ09294.1"/>
    </source>
</evidence>
<keyword evidence="1" id="KW-0560">Oxidoreductase</keyword>